<comment type="caution">
    <text evidence="9">The sequence shown here is derived from an EMBL/GenBank/DDBJ whole genome shotgun (WGS) entry which is preliminary data.</text>
</comment>
<evidence type="ECO:0000313" key="9">
    <source>
        <dbReference type="EMBL" id="VDI71517.1"/>
    </source>
</evidence>
<dbReference type="GO" id="GO:0016787">
    <property type="term" value="F:hydrolase activity"/>
    <property type="evidence" value="ECO:0007669"/>
    <property type="project" value="UniProtKB-KW"/>
</dbReference>
<dbReference type="PANTHER" id="PTHR22930">
    <property type="match status" value="1"/>
</dbReference>
<keyword evidence="5" id="KW-0479">Metal-binding</keyword>
<dbReference type="GO" id="GO:0004518">
    <property type="term" value="F:nuclease activity"/>
    <property type="evidence" value="ECO:0007669"/>
    <property type="project" value="UniProtKB-KW"/>
</dbReference>
<sequence length="143" mass="16666">MFEFDLQRPTRRSRAFPVSLQVMIALRFFATGSFQLVYTDVHNINVQGVCNSNLKVLNNVAKWPGATHDAFIWAYSRLSEMFEDGSIDHGWLIGDSGYHLRPWLLTPVLNLTTRNQKQYNASHMKTRSVDERSFRVIKSRFRK</sequence>
<evidence type="ECO:0000256" key="1">
    <source>
        <dbReference type="ARBA" id="ARBA00001968"/>
    </source>
</evidence>
<evidence type="ECO:0000256" key="6">
    <source>
        <dbReference type="ARBA" id="ARBA00022801"/>
    </source>
</evidence>
<dbReference type="GO" id="GO:0005634">
    <property type="term" value="C:nucleus"/>
    <property type="evidence" value="ECO:0007669"/>
    <property type="project" value="UniProtKB-SubCell"/>
</dbReference>
<dbReference type="InterPro" id="IPR045249">
    <property type="entry name" value="HARBI1-like"/>
</dbReference>
<evidence type="ECO:0000313" key="10">
    <source>
        <dbReference type="Proteomes" id="UP000596742"/>
    </source>
</evidence>
<reference evidence="9" key="1">
    <citation type="submission" date="2018-11" db="EMBL/GenBank/DDBJ databases">
        <authorList>
            <person name="Alioto T."/>
            <person name="Alioto T."/>
        </authorList>
    </citation>
    <scope>NUCLEOTIDE SEQUENCE</scope>
</reference>
<organism evidence="9 10">
    <name type="scientific">Mytilus galloprovincialis</name>
    <name type="common">Mediterranean mussel</name>
    <dbReference type="NCBI Taxonomy" id="29158"/>
    <lineage>
        <taxon>Eukaryota</taxon>
        <taxon>Metazoa</taxon>
        <taxon>Spiralia</taxon>
        <taxon>Lophotrochozoa</taxon>
        <taxon>Mollusca</taxon>
        <taxon>Bivalvia</taxon>
        <taxon>Autobranchia</taxon>
        <taxon>Pteriomorphia</taxon>
        <taxon>Mytilida</taxon>
        <taxon>Mytiloidea</taxon>
        <taxon>Mytilidae</taxon>
        <taxon>Mytilinae</taxon>
        <taxon>Mytilus</taxon>
    </lineage>
</organism>
<evidence type="ECO:0000256" key="5">
    <source>
        <dbReference type="ARBA" id="ARBA00022723"/>
    </source>
</evidence>
<comment type="cofactor">
    <cofactor evidence="1">
        <name>a divalent metal cation</name>
        <dbReference type="ChEBI" id="CHEBI:60240"/>
    </cofactor>
</comment>
<dbReference type="GO" id="GO:0046872">
    <property type="term" value="F:metal ion binding"/>
    <property type="evidence" value="ECO:0007669"/>
    <property type="project" value="UniProtKB-KW"/>
</dbReference>
<dbReference type="OrthoDB" id="10057382at2759"/>
<keyword evidence="7" id="KW-0539">Nucleus</keyword>
<evidence type="ECO:0000256" key="4">
    <source>
        <dbReference type="ARBA" id="ARBA00022722"/>
    </source>
</evidence>
<proteinExistence type="inferred from homology"/>
<evidence type="ECO:0000256" key="7">
    <source>
        <dbReference type="ARBA" id="ARBA00023242"/>
    </source>
</evidence>
<dbReference type="PANTHER" id="PTHR22930:SF267">
    <property type="entry name" value="NUCLEASE HARBI1-RELATED"/>
    <property type="match status" value="1"/>
</dbReference>
<comment type="subcellular location">
    <subcellularLocation>
        <location evidence="2">Nucleus</location>
    </subcellularLocation>
</comment>
<keyword evidence="10" id="KW-1185">Reference proteome</keyword>
<dbReference type="Proteomes" id="UP000596742">
    <property type="component" value="Unassembled WGS sequence"/>
</dbReference>
<keyword evidence="6" id="KW-0378">Hydrolase</keyword>
<evidence type="ECO:0000256" key="2">
    <source>
        <dbReference type="ARBA" id="ARBA00004123"/>
    </source>
</evidence>
<accession>A0A8B6H0X5</accession>
<comment type="similarity">
    <text evidence="3">Belongs to the HARBI1 family.</text>
</comment>
<evidence type="ECO:0000256" key="3">
    <source>
        <dbReference type="ARBA" id="ARBA00006958"/>
    </source>
</evidence>
<name>A0A8B6H0X5_MYTGA</name>
<keyword evidence="4" id="KW-0540">Nuclease</keyword>
<dbReference type="InterPro" id="IPR027806">
    <property type="entry name" value="HARBI1_dom"/>
</dbReference>
<feature type="domain" description="DDE Tnp4" evidence="8">
    <location>
        <begin position="42"/>
        <end position="142"/>
    </location>
</feature>
<evidence type="ECO:0000259" key="8">
    <source>
        <dbReference type="Pfam" id="PF13359"/>
    </source>
</evidence>
<dbReference type="EMBL" id="UYJE01009233">
    <property type="protein sequence ID" value="VDI71517.1"/>
    <property type="molecule type" value="Genomic_DNA"/>
</dbReference>
<gene>
    <name evidence="9" type="ORF">MGAL_10B044705</name>
</gene>
<dbReference type="AlphaFoldDB" id="A0A8B6H0X5"/>
<dbReference type="Pfam" id="PF13359">
    <property type="entry name" value="DDE_Tnp_4"/>
    <property type="match status" value="1"/>
</dbReference>
<protein>
    <recommendedName>
        <fullName evidence="8">DDE Tnp4 domain-containing protein</fullName>
    </recommendedName>
</protein>